<dbReference type="AlphaFoldDB" id="A0A917W0H3"/>
<organism evidence="4 5">
    <name type="scientific">Microlunatus endophyticus</name>
    <dbReference type="NCBI Taxonomy" id="1716077"/>
    <lineage>
        <taxon>Bacteria</taxon>
        <taxon>Bacillati</taxon>
        <taxon>Actinomycetota</taxon>
        <taxon>Actinomycetes</taxon>
        <taxon>Propionibacteriales</taxon>
        <taxon>Propionibacteriaceae</taxon>
        <taxon>Microlunatus</taxon>
    </lineage>
</organism>
<evidence type="ECO:0000256" key="2">
    <source>
        <dbReference type="ARBA" id="ARBA00022448"/>
    </source>
</evidence>
<keyword evidence="5" id="KW-1185">Reference proteome</keyword>
<reference evidence="4" key="2">
    <citation type="submission" date="2020-09" db="EMBL/GenBank/DDBJ databases">
        <authorList>
            <person name="Sun Q."/>
            <person name="Zhou Y."/>
        </authorList>
    </citation>
    <scope>NUCLEOTIDE SEQUENCE</scope>
    <source>
        <strain evidence="4">CGMCC 4.7306</strain>
    </source>
</reference>
<comment type="similarity">
    <text evidence="1">Belongs to the bacterial solute-binding protein 1 family.</text>
</comment>
<sequence length="443" mass="46415">MSVPFTPSRRTLLAGGLGLAAGAVGLSACGSKGSSSSGSSNPSTVPSGDANAKVTISFMEAMSSGAQKTALAKMTKDFMAANPNVTVDLQEQPDYGTLQTKISAQTAAGKPPTIAQVYEDWAAEYAESQVIVQLDPYIAKAQQYEDFYDGIKADLQLPDGKTWMWPFNKSVVVMYYNADMVKTAPKTWDEFAQVAKSVSNGKVVALSIDPGSSSSPAGGTALFEIVAEAFGDPVFAKDGTPQFTKPGVVKALQYFVDLKKAGALALGKNYPGQTALGSQTGAFDISSVASYPYDLASAGKKFTMGVAQLPTGPGGKAANQLAGTNIALFAAADDNQRAAAWKYMQFLTQPDQQAYWAAQTGYLPVCQQATQQADFKAYAKKTPFVTGATEQLNSATALPPVKWVNSCSGYLSVAIQQAVTQGKDPNAALQAAQADAMKAKQQG</sequence>
<evidence type="ECO:0000313" key="4">
    <source>
        <dbReference type="EMBL" id="GGL47313.1"/>
    </source>
</evidence>
<dbReference type="Proteomes" id="UP000613840">
    <property type="component" value="Unassembled WGS sequence"/>
</dbReference>
<proteinExistence type="inferred from homology"/>
<name>A0A917W0H3_9ACTN</name>
<gene>
    <name evidence="4" type="ORF">GCM10011575_01390</name>
</gene>
<evidence type="ECO:0000256" key="1">
    <source>
        <dbReference type="ARBA" id="ARBA00008520"/>
    </source>
</evidence>
<dbReference type="Gene3D" id="3.40.190.10">
    <property type="entry name" value="Periplasmic binding protein-like II"/>
    <property type="match status" value="1"/>
</dbReference>
<dbReference type="InterPro" id="IPR006059">
    <property type="entry name" value="SBP"/>
</dbReference>
<dbReference type="PANTHER" id="PTHR30061">
    <property type="entry name" value="MALTOSE-BINDING PERIPLASMIC PROTEIN"/>
    <property type="match status" value="1"/>
</dbReference>
<evidence type="ECO:0000313" key="5">
    <source>
        <dbReference type="Proteomes" id="UP000613840"/>
    </source>
</evidence>
<dbReference type="InterPro" id="IPR006311">
    <property type="entry name" value="TAT_signal"/>
</dbReference>
<dbReference type="PROSITE" id="PS51318">
    <property type="entry name" value="TAT"/>
    <property type="match status" value="1"/>
</dbReference>
<evidence type="ECO:0000256" key="3">
    <source>
        <dbReference type="ARBA" id="ARBA00022729"/>
    </source>
</evidence>
<comment type="caution">
    <text evidence="4">The sequence shown here is derived from an EMBL/GenBank/DDBJ whole genome shotgun (WGS) entry which is preliminary data.</text>
</comment>
<dbReference type="Pfam" id="PF13416">
    <property type="entry name" value="SBP_bac_8"/>
    <property type="match status" value="1"/>
</dbReference>
<dbReference type="GO" id="GO:1901982">
    <property type="term" value="F:maltose binding"/>
    <property type="evidence" value="ECO:0007669"/>
    <property type="project" value="TreeGrafter"/>
</dbReference>
<dbReference type="GO" id="GO:0015768">
    <property type="term" value="P:maltose transport"/>
    <property type="evidence" value="ECO:0007669"/>
    <property type="project" value="TreeGrafter"/>
</dbReference>
<dbReference type="GO" id="GO:0042956">
    <property type="term" value="P:maltodextrin transmembrane transport"/>
    <property type="evidence" value="ECO:0007669"/>
    <property type="project" value="TreeGrafter"/>
</dbReference>
<protein>
    <submittedName>
        <fullName evidence="4">ABC transporter substrate-binding protein</fullName>
    </submittedName>
</protein>
<dbReference type="PANTHER" id="PTHR30061:SF50">
    <property type="entry name" value="MALTOSE_MALTODEXTRIN-BINDING PERIPLASMIC PROTEIN"/>
    <property type="match status" value="1"/>
</dbReference>
<reference evidence="4" key="1">
    <citation type="journal article" date="2014" name="Int. J. Syst. Evol. Microbiol.">
        <title>Complete genome sequence of Corynebacterium casei LMG S-19264T (=DSM 44701T), isolated from a smear-ripened cheese.</title>
        <authorList>
            <consortium name="US DOE Joint Genome Institute (JGI-PGF)"/>
            <person name="Walter F."/>
            <person name="Albersmeier A."/>
            <person name="Kalinowski J."/>
            <person name="Ruckert C."/>
        </authorList>
    </citation>
    <scope>NUCLEOTIDE SEQUENCE</scope>
    <source>
        <strain evidence="4">CGMCC 4.7306</strain>
    </source>
</reference>
<keyword evidence="3" id="KW-0732">Signal</keyword>
<dbReference type="SUPFAM" id="SSF53850">
    <property type="entry name" value="Periplasmic binding protein-like II"/>
    <property type="match status" value="1"/>
</dbReference>
<accession>A0A917W0H3</accession>
<dbReference type="RefSeq" id="WP_188893257.1">
    <property type="nucleotide sequence ID" value="NZ_BMMZ01000001.1"/>
</dbReference>
<keyword evidence="2" id="KW-0813">Transport</keyword>
<dbReference type="EMBL" id="BMMZ01000001">
    <property type="protein sequence ID" value="GGL47313.1"/>
    <property type="molecule type" value="Genomic_DNA"/>
</dbReference>
<dbReference type="GO" id="GO:0055052">
    <property type="term" value="C:ATP-binding cassette (ABC) transporter complex, substrate-binding subunit-containing"/>
    <property type="evidence" value="ECO:0007669"/>
    <property type="project" value="TreeGrafter"/>
</dbReference>